<dbReference type="InterPro" id="IPR001421">
    <property type="entry name" value="ATP8_metazoa"/>
</dbReference>
<keyword evidence="3 14" id="KW-0813">Transport</keyword>
<keyword evidence="5 14" id="KW-0812">Transmembrane</keyword>
<organism evidence="16">
    <name type="scientific">Cynoglossus gracilis</name>
    <dbReference type="NCBI Taxonomy" id="1754211"/>
    <lineage>
        <taxon>Eukaryota</taxon>
        <taxon>Metazoa</taxon>
        <taxon>Chordata</taxon>
        <taxon>Craniata</taxon>
        <taxon>Vertebrata</taxon>
        <taxon>Euteleostomi</taxon>
        <taxon>Actinopterygii</taxon>
        <taxon>Neopterygii</taxon>
        <taxon>Teleostei</taxon>
        <taxon>Neoteleostei</taxon>
        <taxon>Acanthomorphata</taxon>
        <taxon>Carangaria</taxon>
        <taxon>Pleuronectiformes</taxon>
        <taxon>Pleuronectoidei</taxon>
        <taxon>Cynoglossidae</taxon>
        <taxon>Cynoglossinae</taxon>
        <taxon>Cynoglossus</taxon>
    </lineage>
</organism>
<evidence type="ECO:0000256" key="7">
    <source>
        <dbReference type="ARBA" id="ARBA00022989"/>
    </source>
</evidence>
<dbReference type="PANTHER" id="PTHR39937:SF1">
    <property type="entry name" value="ATP SYNTHASE PROTEIN 8"/>
    <property type="match status" value="1"/>
</dbReference>
<evidence type="ECO:0000256" key="11">
    <source>
        <dbReference type="ARBA" id="ARBA00023310"/>
    </source>
</evidence>
<dbReference type="AlphaFoldDB" id="A0A0S2GJX5"/>
<feature type="transmembrane region" description="Helical" evidence="15">
    <location>
        <begin position="12"/>
        <end position="31"/>
    </location>
</feature>
<evidence type="ECO:0000256" key="3">
    <source>
        <dbReference type="ARBA" id="ARBA00022448"/>
    </source>
</evidence>
<gene>
    <name evidence="16" type="primary">ATP8</name>
</gene>
<comment type="function">
    <text evidence="12">Subunit 8, of the mitochondrial membrane ATP synthase complex (F(1)F(0) ATP synthase or Complex V) that produces ATP from ADP in the presence of a proton gradient across the membrane which is generated by electron transport complexes of the respiratory chain. ATP synthase complex consist of a soluble F(1) head domain - the catalytic core - and a membrane F(1) domain - the membrane proton channel. These two domains are linked by a central stalk rotating inside the F(1) region and a stationary peripheral stalk. During catalysis, ATP synthesis in the catalytic domain of F(1) is coupled via a rotary mechanism of the central stalk subunits to proton translocation. In vivo, can only synthesize ATP although its ATP hydrolase activity can be activated artificially in vitro. Part of the complex F(0) domain.</text>
</comment>
<keyword evidence="11" id="KW-0066">ATP synthesis</keyword>
<evidence type="ECO:0000256" key="6">
    <source>
        <dbReference type="ARBA" id="ARBA00022781"/>
    </source>
</evidence>
<sequence length="54" mass="6515">MPQLNPGPWLMIWLSSWLIFMFTMPPLVIMFKFTNSPTKSLTHFSPDPWHWPWP</sequence>
<dbReference type="GO" id="GO:0031966">
    <property type="term" value="C:mitochondrial membrane"/>
    <property type="evidence" value="ECO:0007669"/>
    <property type="project" value="UniProtKB-SubCell"/>
</dbReference>
<keyword evidence="10 15" id="KW-0472">Membrane</keyword>
<keyword evidence="6 14" id="KW-0375">Hydrogen ion transport</keyword>
<dbReference type="InterPro" id="IPR050635">
    <property type="entry name" value="ATPase_protein_8"/>
</dbReference>
<evidence type="ECO:0000256" key="14">
    <source>
        <dbReference type="RuleBase" id="RU003661"/>
    </source>
</evidence>
<name>A0A0S2GJX5_9PLEU</name>
<dbReference type="GO" id="GO:0045259">
    <property type="term" value="C:proton-transporting ATP synthase complex"/>
    <property type="evidence" value="ECO:0007669"/>
    <property type="project" value="UniProtKB-KW"/>
</dbReference>
<keyword evidence="4 14" id="KW-0138">CF(0)</keyword>
<comment type="similarity">
    <text evidence="2 14">Belongs to the ATPase protein 8 family.</text>
</comment>
<evidence type="ECO:0000256" key="15">
    <source>
        <dbReference type="SAM" id="Phobius"/>
    </source>
</evidence>
<accession>A0A0S2GJX5</accession>
<geneLocation type="mitochondrion" evidence="16"/>
<dbReference type="Pfam" id="PF00895">
    <property type="entry name" value="ATP-synt_8"/>
    <property type="match status" value="1"/>
</dbReference>
<evidence type="ECO:0000256" key="4">
    <source>
        <dbReference type="ARBA" id="ARBA00022547"/>
    </source>
</evidence>
<dbReference type="RefSeq" id="YP_009183770.1">
    <property type="nucleotide sequence ID" value="NC_028540.1"/>
</dbReference>
<evidence type="ECO:0000256" key="5">
    <source>
        <dbReference type="ARBA" id="ARBA00022692"/>
    </source>
</evidence>
<keyword evidence="8 14" id="KW-0406">Ion transport</keyword>
<dbReference type="PANTHER" id="PTHR39937">
    <property type="entry name" value="ATP SYNTHASE PROTEIN 8"/>
    <property type="match status" value="1"/>
</dbReference>
<evidence type="ECO:0000256" key="2">
    <source>
        <dbReference type="ARBA" id="ARBA00008892"/>
    </source>
</evidence>
<evidence type="ECO:0000256" key="10">
    <source>
        <dbReference type="ARBA" id="ARBA00023136"/>
    </source>
</evidence>
<dbReference type="CTD" id="4509"/>
<evidence type="ECO:0000256" key="12">
    <source>
        <dbReference type="ARBA" id="ARBA00053067"/>
    </source>
</evidence>
<comment type="subunit">
    <text evidence="13">Component of the ATP synthase complex composed at least of ATP5F1A/subunit alpha, ATP5F1B/subunit beta, ATP5MC1/subunit c (homooctomer), MT-ATP6/subunit a, MT-ATP8/subunit 8, ATP5ME/subunit e, ATP5MF/subunit f, ATP5MG/subunit g, ATP5MK/subunit k, ATP5MJ/subunit j, ATP5F1C/subunit gamma, ATP5F1D/subunit delta, ATP5F1E/subunit epsilon, ATP5PF/subunit F6, ATP5PB/subunit b, ATP5PD/subunit d, ATP5PO/subunit OSCP. ATP synthase complex consists of a soluble F(1) head domain (subunits alpha(3) and beta(3)) - the catalytic core - and a membrane F(0) domain - the membrane proton channel (subunits c, a, 8, e, f, g, k and j). These two domains are linked by a central stalk (subunits gamma, delta, and epsilon) rotating inside the F1 region and a stationary peripheral stalk (subunits F6, b, d, and OSCP).</text>
</comment>
<evidence type="ECO:0000256" key="9">
    <source>
        <dbReference type="ARBA" id="ARBA00023128"/>
    </source>
</evidence>
<evidence type="ECO:0000256" key="8">
    <source>
        <dbReference type="ARBA" id="ARBA00023065"/>
    </source>
</evidence>
<dbReference type="EMBL" id="KT809367">
    <property type="protein sequence ID" value="ALN96458.1"/>
    <property type="molecule type" value="Genomic_DNA"/>
</dbReference>
<keyword evidence="9 14" id="KW-0496">Mitochondrion</keyword>
<evidence type="ECO:0000256" key="1">
    <source>
        <dbReference type="ARBA" id="ARBA00004304"/>
    </source>
</evidence>
<dbReference type="GO" id="GO:0015986">
    <property type="term" value="P:proton motive force-driven ATP synthesis"/>
    <property type="evidence" value="ECO:0007669"/>
    <property type="project" value="InterPro"/>
</dbReference>
<keyword evidence="7 15" id="KW-1133">Transmembrane helix</keyword>
<evidence type="ECO:0000256" key="13">
    <source>
        <dbReference type="ARBA" id="ARBA00064647"/>
    </source>
</evidence>
<evidence type="ECO:0000313" key="16">
    <source>
        <dbReference type="EMBL" id="ALN96458.1"/>
    </source>
</evidence>
<reference evidence="16" key="1">
    <citation type="submission" date="2015-09" db="EMBL/GenBank/DDBJ databases">
        <title>Characterization of the complete mitochondrial genome of Cynoglossus gracilis and a comparative analysis with other Cynoglossinae fishes.</title>
        <authorList>
            <person name="Wei M."/>
            <person name="Liu Y."/>
            <person name="Guo H."/>
            <person name="Zhao F."/>
            <person name="Chen S."/>
        </authorList>
    </citation>
    <scope>NUCLEOTIDE SEQUENCE</scope>
</reference>
<proteinExistence type="inferred from homology"/>
<dbReference type="GeneID" id="26376370"/>
<dbReference type="GO" id="GO:0015078">
    <property type="term" value="F:proton transmembrane transporter activity"/>
    <property type="evidence" value="ECO:0007669"/>
    <property type="project" value="InterPro"/>
</dbReference>
<protein>
    <recommendedName>
        <fullName evidence="14">ATP synthase complex subunit 8</fullName>
    </recommendedName>
</protein>
<comment type="subcellular location">
    <subcellularLocation>
        <location evidence="1 14">Mitochondrion membrane</location>
        <topology evidence="1 14">Single-pass membrane protein</topology>
    </subcellularLocation>
</comment>